<dbReference type="InterPro" id="IPR025948">
    <property type="entry name" value="HTH-like_dom"/>
</dbReference>
<proteinExistence type="predicted"/>
<dbReference type="STRING" id="200904.GCA_900168775_02998"/>
<gene>
    <name evidence="2" type="ORF">DES48_107111</name>
</gene>
<reference evidence="2 3" key="1">
    <citation type="submission" date="2018-06" db="EMBL/GenBank/DDBJ databases">
        <title>Genomic Encyclopedia of Type Strains, Phase IV (KMG-IV): sequencing the most valuable type-strain genomes for metagenomic binning, comparative biology and taxonomic classification.</title>
        <authorList>
            <person name="Goeker M."/>
        </authorList>
    </citation>
    <scope>NUCLEOTIDE SEQUENCE [LARGE SCALE GENOMIC DNA]</scope>
    <source>
        <strain evidence="2 3">DSM 15140</strain>
    </source>
</reference>
<keyword evidence="3" id="KW-1185">Reference proteome</keyword>
<name>A0A366E4F1_9BACI</name>
<dbReference type="AlphaFoldDB" id="A0A366E4F1"/>
<feature type="domain" description="HTH-like" evidence="1">
    <location>
        <begin position="52"/>
        <end position="106"/>
    </location>
</feature>
<accession>A0A366E4F1</accession>
<dbReference type="PANTHER" id="PTHR46889">
    <property type="entry name" value="TRANSPOSASE INSF FOR INSERTION SEQUENCE IS3B-RELATED"/>
    <property type="match status" value="1"/>
</dbReference>
<evidence type="ECO:0000313" key="2">
    <source>
        <dbReference type="EMBL" id="RBO97192.1"/>
    </source>
</evidence>
<dbReference type="EMBL" id="QNRI01000007">
    <property type="protein sequence ID" value="RBO97192.1"/>
    <property type="molecule type" value="Genomic_DNA"/>
</dbReference>
<dbReference type="InterPro" id="IPR050900">
    <property type="entry name" value="Transposase_IS3/IS150/IS904"/>
</dbReference>
<protein>
    <submittedName>
        <fullName evidence="2">Helix-turn-helix protein</fullName>
    </submittedName>
</protein>
<dbReference type="PANTHER" id="PTHR46889:SF7">
    <property type="entry name" value="TRANSPOSASE FOR INSERTION SEQUENCE ELEMENT IS904"/>
    <property type="match status" value="1"/>
</dbReference>
<dbReference type="Pfam" id="PF13276">
    <property type="entry name" value="HTH_21"/>
    <property type="match status" value="1"/>
</dbReference>
<evidence type="ECO:0000313" key="3">
    <source>
        <dbReference type="Proteomes" id="UP000252254"/>
    </source>
</evidence>
<evidence type="ECO:0000259" key="1">
    <source>
        <dbReference type="Pfam" id="PF13276"/>
    </source>
</evidence>
<sequence length="122" mass="14398">MIRNNAHIYSVSATVFLYRVIAGTMCDVLQIPKSTYYYHANSHGRRVLKMEDKEISQEISRIFKESRNNYGTRKIKKELSRLSQPKHVSRRRISRLMNELGLVSNYTVAPSTSRIRHRVMRR</sequence>
<organism evidence="2 3">
    <name type="scientific">Paraliobacillus ryukyuensis</name>
    <dbReference type="NCBI Taxonomy" id="200904"/>
    <lineage>
        <taxon>Bacteria</taxon>
        <taxon>Bacillati</taxon>
        <taxon>Bacillota</taxon>
        <taxon>Bacilli</taxon>
        <taxon>Bacillales</taxon>
        <taxon>Bacillaceae</taxon>
        <taxon>Paraliobacillus</taxon>
    </lineage>
</organism>
<dbReference type="Proteomes" id="UP000252254">
    <property type="component" value="Unassembled WGS sequence"/>
</dbReference>
<comment type="caution">
    <text evidence="2">The sequence shown here is derived from an EMBL/GenBank/DDBJ whole genome shotgun (WGS) entry which is preliminary data.</text>
</comment>